<name>A0A2U8PXN1_9BRAD</name>
<dbReference type="EMBL" id="CP029426">
    <property type="protein sequence ID" value="AWM02580.1"/>
    <property type="molecule type" value="Genomic_DNA"/>
</dbReference>
<proteinExistence type="predicted"/>
<evidence type="ECO:0000313" key="2">
    <source>
        <dbReference type="Proteomes" id="UP000215884"/>
    </source>
</evidence>
<organism evidence="1 2">
    <name type="scientific">Bradyrhizobium amphicarpaeae</name>
    <dbReference type="NCBI Taxonomy" id="1404768"/>
    <lineage>
        <taxon>Bacteria</taxon>
        <taxon>Pseudomonadati</taxon>
        <taxon>Pseudomonadota</taxon>
        <taxon>Alphaproteobacteria</taxon>
        <taxon>Hyphomicrobiales</taxon>
        <taxon>Nitrobacteraceae</taxon>
        <taxon>Bradyrhizobium</taxon>
    </lineage>
</organism>
<reference evidence="1 2" key="2">
    <citation type="journal article" date="2019" name="Int. J. Syst. Evol. Microbiol.">
        <title>Description and complete genome sequence of Bradyrhizobium amphicarpaeae sp. nov., harbouring photosystem and nitrogen-fixation genes.</title>
        <authorList>
            <person name="Bromfield E.S.P."/>
            <person name="Cloutier S."/>
            <person name="Nguyen H.D.T."/>
        </authorList>
    </citation>
    <scope>NUCLEOTIDE SEQUENCE [LARGE SCALE GENOMIC DNA]</scope>
    <source>
        <strain evidence="1 2">39S1MB</strain>
    </source>
</reference>
<protein>
    <submittedName>
        <fullName evidence="1">Uncharacterized protein</fullName>
    </submittedName>
</protein>
<evidence type="ECO:0000313" key="1">
    <source>
        <dbReference type="EMBL" id="AWM02580.1"/>
    </source>
</evidence>
<sequence>MTDSSACILQDLYDSEINFTIITFWDAGFEIKLGDELNGFAATGRVNNFSEAVEWLRIRTLEQYPESGFAKAHRRSP</sequence>
<reference evidence="1 2" key="1">
    <citation type="journal article" date="2017" name="Syst. Appl. Microbiol.">
        <title>Soybeans inoculated with root zone soils of Canadian native legumes harbour diverse and novel Bradyrhizobium spp. that possess agricultural potential.</title>
        <authorList>
            <person name="Bromfield E.S.P."/>
            <person name="Cloutier S."/>
            <person name="Tambong J.T."/>
            <person name="Tran Thi T.V."/>
        </authorList>
    </citation>
    <scope>NUCLEOTIDE SEQUENCE [LARGE SCALE GENOMIC DNA]</scope>
    <source>
        <strain evidence="1 2">39S1MB</strain>
    </source>
</reference>
<keyword evidence="2" id="KW-1185">Reference proteome</keyword>
<dbReference type="OrthoDB" id="8250473at2"/>
<dbReference type="RefSeq" id="WP_094891311.1">
    <property type="nucleotide sequence ID" value="NZ_CP029426.2"/>
</dbReference>
<accession>A0A2U8PXN1</accession>
<dbReference type="Proteomes" id="UP000215884">
    <property type="component" value="Chromosome"/>
</dbReference>
<dbReference type="KEGG" id="brq:CIT40_22800"/>
<dbReference type="AlphaFoldDB" id="A0A2U8PXN1"/>
<gene>
    <name evidence="1" type="ORF">CIT40_22800</name>
</gene>